<comment type="caution">
    <text evidence="6">The sequence shown here is derived from an EMBL/GenBank/DDBJ whole genome shotgun (WGS) entry which is preliminary data.</text>
</comment>
<comment type="similarity">
    <text evidence="1 4">Belongs to the glycosyl hydrolase 43 family.</text>
</comment>
<dbReference type="EMBL" id="JAAITQ010000021">
    <property type="protein sequence ID" value="NSE17014.1"/>
    <property type="molecule type" value="Genomic_DNA"/>
</dbReference>
<dbReference type="GO" id="GO:0016787">
    <property type="term" value="F:hydrolase activity"/>
    <property type="evidence" value="ECO:0007669"/>
    <property type="project" value="UniProtKB-KW"/>
</dbReference>
<dbReference type="PANTHER" id="PTHR42812">
    <property type="entry name" value="BETA-XYLOSIDASE"/>
    <property type="match status" value="1"/>
</dbReference>
<feature type="domain" description="Beta-xylosidase C-terminal Concanavalin A-like" evidence="5">
    <location>
        <begin position="315"/>
        <end position="493"/>
    </location>
</feature>
<evidence type="ECO:0000313" key="6">
    <source>
        <dbReference type="EMBL" id="NSE17014.1"/>
    </source>
</evidence>
<keyword evidence="2 4" id="KW-0378">Hydrolase</keyword>
<dbReference type="InterPro" id="IPR023296">
    <property type="entry name" value="Glyco_hydro_beta-prop_sf"/>
</dbReference>
<dbReference type="PANTHER" id="PTHR42812:SF12">
    <property type="entry name" value="BETA-XYLOSIDASE-RELATED"/>
    <property type="match status" value="1"/>
</dbReference>
<evidence type="ECO:0000256" key="3">
    <source>
        <dbReference type="ARBA" id="ARBA00023295"/>
    </source>
</evidence>
<evidence type="ECO:0000256" key="2">
    <source>
        <dbReference type="ARBA" id="ARBA00022801"/>
    </source>
</evidence>
<dbReference type="Gene3D" id="2.60.120.200">
    <property type="match status" value="1"/>
</dbReference>
<dbReference type="InterPro" id="IPR051795">
    <property type="entry name" value="Glycosyl_Hydrlase_43"/>
</dbReference>
<proteinExistence type="inferred from homology"/>
<dbReference type="RefSeq" id="WP_022461252.1">
    <property type="nucleotide sequence ID" value="NZ_CABJFB010000017.1"/>
</dbReference>
<evidence type="ECO:0000256" key="1">
    <source>
        <dbReference type="ARBA" id="ARBA00009865"/>
    </source>
</evidence>
<keyword evidence="7" id="KW-1185">Reference proteome</keyword>
<dbReference type="InterPro" id="IPR041542">
    <property type="entry name" value="GH43_C2"/>
</dbReference>
<dbReference type="SUPFAM" id="SSF75005">
    <property type="entry name" value="Arabinanase/levansucrase/invertase"/>
    <property type="match status" value="1"/>
</dbReference>
<keyword evidence="3 4" id="KW-0326">Glycosidase</keyword>
<dbReference type="Pfam" id="PF04616">
    <property type="entry name" value="Glyco_hydro_43"/>
    <property type="match status" value="1"/>
</dbReference>
<reference evidence="6 7" key="1">
    <citation type="journal article" date="2020" name="Cell Host Microbe">
        <title>Functional and Genomic Variation between Human-Derived Isolates of Lachnospiraceae Reveals Inter- and Intra-Species Diversity.</title>
        <authorList>
            <person name="Sorbara M.T."/>
            <person name="Littmann E.R."/>
            <person name="Fontana E."/>
            <person name="Moody T.U."/>
            <person name="Kohout C.E."/>
            <person name="Gjonbalaj M."/>
            <person name="Eaton V."/>
            <person name="Seok R."/>
            <person name="Leiner I.M."/>
            <person name="Pamer E.G."/>
        </authorList>
    </citation>
    <scope>NUCLEOTIDE SEQUENCE [LARGE SCALE GENOMIC DNA]</scope>
    <source>
        <strain evidence="6 7">MSK.14.54</strain>
    </source>
</reference>
<evidence type="ECO:0000313" key="7">
    <source>
        <dbReference type="Proteomes" id="UP000768180"/>
    </source>
</evidence>
<evidence type="ECO:0000259" key="5">
    <source>
        <dbReference type="Pfam" id="PF17851"/>
    </source>
</evidence>
<dbReference type="CDD" id="cd18617">
    <property type="entry name" value="GH43_XynB-like"/>
    <property type="match status" value="1"/>
</dbReference>
<sequence length="507" mass="57671">MQYRNPIISGYNPDPSICRVGEDYYIVNSSFEYFPGVPVYHSKNLVNWELEGYCLTDEEQLPLEESRPSGGIFAPTIRYHDGTFFMITTNVTSKGNFIVHTKDMKSGWSKPAWVDQGGIDPSLLFDGDKVYFVSTTSDEQGAGIFLCEVNPFTGEKLTESVCINRGCGGRYPEGPHLYKWFGKYYLMLAEGGTEYGHMETMQRADSPYGPYEPCPHNPILSHKEDMREEIYCTGHADIMEDHNGNWWLVCLAVRTCSDENRRVLLHNLGRETFLTPVVWTEAGWPVVGNHGLISTVMDGPLPGGEVQPVNRNFHDNFSDGKFKLQYNFLRNPEMKNYKLYPEEKMLCLEGTKVTLNETKSPTWIGIRQKGFYTETVVKVSAEDVQGMRAGLTAFYNDSYHYEIYLTREQEKYKVCLAKHIHDIFVVTASAEIPRGENITLRLETDKTYYTFSYSLDGENFQMLGTGLTVGLCTESTKTMTFTGTYIGLFAENGRGTFQEFNVKVLDE</sequence>
<name>A0ABX2GGB6_9FIRM</name>
<dbReference type="InterPro" id="IPR006710">
    <property type="entry name" value="Glyco_hydro_43"/>
</dbReference>
<dbReference type="SUPFAM" id="SSF49899">
    <property type="entry name" value="Concanavalin A-like lectins/glucanases"/>
    <property type="match status" value="1"/>
</dbReference>
<dbReference type="Gene3D" id="2.115.10.20">
    <property type="entry name" value="Glycosyl hydrolase domain, family 43"/>
    <property type="match status" value="1"/>
</dbReference>
<dbReference type="Pfam" id="PF17851">
    <property type="entry name" value="GH43_C2"/>
    <property type="match status" value="1"/>
</dbReference>
<organism evidence="6 7">
    <name type="scientific">Fusicatenibacter saccharivorans</name>
    <dbReference type="NCBI Taxonomy" id="1150298"/>
    <lineage>
        <taxon>Bacteria</taxon>
        <taxon>Bacillati</taxon>
        <taxon>Bacillota</taxon>
        <taxon>Clostridia</taxon>
        <taxon>Lachnospirales</taxon>
        <taxon>Lachnospiraceae</taxon>
        <taxon>Fusicatenibacter</taxon>
    </lineage>
</organism>
<dbReference type="Proteomes" id="UP000768180">
    <property type="component" value="Unassembled WGS sequence"/>
</dbReference>
<dbReference type="InterPro" id="IPR013320">
    <property type="entry name" value="ConA-like_dom_sf"/>
</dbReference>
<gene>
    <name evidence="6" type="ORF">G5B05_11475</name>
</gene>
<evidence type="ECO:0000256" key="4">
    <source>
        <dbReference type="RuleBase" id="RU361187"/>
    </source>
</evidence>
<accession>A0ABX2GGB6</accession>
<protein>
    <submittedName>
        <fullName evidence="6">Glycoside hydrolase family 43 protein</fullName>
    </submittedName>
</protein>